<evidence type="ECO:0000259" key="3">
    <source>
        <dbReference type="Pfam" id="PF00288"/>
    </source>
</evidence>
<dbReference type="InterPro" id="IPR006204">
    <property type="entry name" value="GHMP_kinase_N_dom"/>
</dbReference>
<comment type="caution">
    <text evidence="4">The sequence shown here is derived from an EMBL/GenBank/DDBJ whole genome shotgun (WGS) entry which is preliminary data.</text>
</comment>
<dbReference type="InterPro" id="IPR004422">
    <property type="entry name" value="RFAP_synthase"/>
</dbReference>
<protein>
    <recommendedName>
        <fullName evidence="2">Beta-ribofuranosylaminobenzene 5'-phosphate synthase</fullName>
        <shortName evidence="2">Beta-RFA-P synthase</shortName>
        <ecNumber evidence="2">2.4.2.54</ecNumber>
    </recommendedName>
</protein>
<gene>
    <name evidence="4" type="ORF">ENO36_02845</name>
</gene>
<comment type="function">
    <text evidence="2">Catalyzes the condensation of 4-aminobenzoate (pABA) with 5-phospho-alpha-D-ribose 1-diphosphate (PRPP) to produce beta-ribofuranosylaminobenzene 5'-phosphate (beta-RFA-P).</text>
</comment>
<organism evidence="4">
    <name type="scientific">Fervidicoccus fontis</name>
    <dbReference type="NCBI Taxonomy" id="683846"/>
    <lineage>
        <taxon>Archaea</taxon>
        <taxon>Thermoproteota</taxon>
        <taxon>Thermoprotei</taxon>
        <taxon>Fervidicoccales</taxon>
        <taxon>Fervidicoccaceae</taxon>
        <taxon>Fervidicoccus</taxon>
    </lineage>
</organism>
<accession>A0A7C2URK4</accession>
<dbReference type="UniPathway" id="UPA00065"/>
<dbReference type="PANTHER" id="PTHR20861:SF6">
    <property type="entry name" value="BETA-RIBOFURANOSYLPHENOL 5'-PHOSPHATE SYNTHASE"/>
    <property type="match status" value="1"/>
</dbReference>
<dbReference type="EMBL" id="DSFE01000062">
    <property type="protein sequence ID" value="HEU97776.1"/>
    <property type="molecule type" value="Genomic_DNA"/>
</dbReference>
<feature type="domain" description="GHMP kinase N-terminal" evidence="3">
    <location>
        <begin position="63"/>
        <end position="114"/>
    </location>
</feature>
<keyword evidence="1 2" id="KW-0808">Transferase</keyword>
<dbReference type="GO" id="GO:0005524">
    <property type="term" value="F:ATP binding"/>
    <property type="evidence" value="ECO:0007669"/>
    <property type="project" value="UniProtKB-UniRule"/>
</dbReference>
<dbReference type="Proteomes" id="UP000885664">
    <property type="component" value="Unassembled WGS sequence"/>
</dbReference>
<evidence type="ECO:0000256" key="2">
    <source>
        <dbReference type="PIRNR" id="PIRNR004884"/>
    </source>
</evidence>
<proteinExistence type="inferred from homology"/>
<name>A0A7C2URK4_9CREN</name>
<dbReference type="GO" id="GO:0043793">
    <property type="term" value="F:beta-ribofuranosylaminobenzene 5'-phosphate synthase activity"/>
    <property type="evidence" value="ECO:0007669"/>
    <property type="project" value="UniProtKB-EC"/>
</dbReference>
<comment type="catalytic activity">
    <reaction evidence="2">
        <text>5-phospho-alpha-D-ribose 1-diphosphate + 4-hydroxybenzoate + H(+) = 4-(beta-D-ribofuranosyl)phenol 5'-phosphate + CO2 + diphosphate</text>
        <dbReference type="Rhea" id="RHEA:48556"/>
        <dbReference type="ChEBI" id="CHEBI:15378"/>
        <dbReference type="ChEBI" id="CHEBI:16526"/>
        <dbReference type="ChEBI" id="CHEBI:17879"/>
        <dbReference type="ChEBI" id="CHEBI:33019"/>
        <dbReference type="ChEBI" id="CHEBI:58017"/>
        <dbReference type="ChEBI" id="CHEBI:82767"/>
        <dbReference type="EC" id="2.4.2.54"/>
    </reaction>
</comment>
<dbReference type="Pfam" id="PF00288">
    <property type="entry name" value="GHMP_kinases_N"/>
    <property type="match status" value="1"/>
</dbReference>
<dbReference type="AlphaFoldDB" id="A0A7C2URK4"/>
<evidence type="ECO:0000313" key="4">
    <source>
        <dbReference type="EMBL" id="HEU97776.1"/>
    </source>
</evidence>
<dbReference type="PIRSF" id="PIRSF004884">
    <property type="entry name" value="Sugar_kin_arch"/>
    <property type="match status" value="1"/>
</dbReference>
<comment type="similarity">
    <text evidence="2">Belongs to the beta-RFA-P synthase family.</text>
</comment>
<dbReference type="EC" id="2.4.2.54" evidence="2"/>
<sequence length="313" mass="34583">MRVKVEGGSRIHLGFYNIINESRVYGSVGLYLEEPRTVIEIDEEGEIPRELMGIAENICGPFPHFGLRIALSPPRHVGLGSTTQIAMSAALGMSIYCGKRLSYKELALIARRGAVSGVGIHSFKWGGLIVDGGRKKEGSKLKIPSEVEELPPLISRFSIPNDWLIILIIPRNGKRVSEEDEGFMFYPKNPDFDQSLLSRDLVKILHGAASRELLLFSEGVEGIQSKMGEYFEQYQGGRYSSDETRLSVEVLRSLGARGVGQSSWGPLAYGFSLSSERDRLEEGISRALRKEGLDADIIFTKARNRGASAFSEV</sequence>
<reference evidence="4" key="1">
    <citation type="journal article" date="2020" name="mSystems">
        <title>Genome- and Community-Level Interaction Insights into Carbon Utilization and Element Cycling Functions of Hydrothermarchaeota in Hydrothermal Sediment.</title>
        <authorList>
            <person name="Zhou Z."/>
            <person name="Liu Y."/>
            <person name="Xu W."/>
            <person name="Pan J."/>
            <person name="Luo Z.H."/>
            <person name="Li M."/>
        </authorList>
    </citation>
    <scope>NUCLEOTIDE SEQUENCE [LARGE SCALE GENOMIC DNA]</scope>
    <source>
        <strain evidence="4">SpSt-1259</strain>
    </source>
</reference>
<dbReference type="InterPro" id="IPR020568">
    <property type="entry name" value="Ribosomal_Su5_D2-typ_SF"/>
</dbReference>
<comment type="pathway">
    <text evidence="2">Cofactor biosynthesis; 5,6,7,8-tetrahydromethanopterin biosynthesis.</text>
</comment>
<comment type="subunit">
    <text evidence="2">Homodimer.</text>
</comment>
<dbReference type="PANTHER" id="PTHR20861">
    <property type="entry name" value="HOMOSERINE/4-DIPHOSPHOCYTIDYL-2-C-METHYL-D-ERYTHRITOL KINASE"/>
    <property type="match status" value="1"/>
</dbReference>
<evidence type="ECO:0000256" key="1">
    <source>
        <dbReference type="ARBA" id="ARBA00022679"/>
    </source>
</evidence>
<keyword evidence="2" id="KW-0328">Glycosyltransferase</keyword>
<dbReference type="SUPFAM" id="SSF54211">
    <property type="entry name" value="Ribosomal protein S5 domain 2-like"/>
    <property type="match status" value="1"/>
</dbReference>